<dbReference type="InterPro" id="IPR005835">
    <property type="entry name" value="NTP_transferase_dom"/>
</dbReference>
<evidence type="ECO:0000256" key="10">
    <source>
        <dbReference type="ARBA" id="ARBA00022922"/>
    </source>
</evidence>
<keyword evidence="10" id="KW-0750">Starch biosynthesis</keyword>
<evidence type="ECO:0000256" key="1">
    <source>
        <dbReference type="ARBA" id="ARBA00000956"/>
    </source>
</evidence>
<dbReference type="PANTHER" id="PTHR43523">
    <property type="entry name" value="GLUCOSE-1-PHOSPHATE ADENYLYLTRANSFERASE-RELATED"/>
    <property type="match status" value="1"/>
</dbReference>
<protein>
    <recommendedName>
        <fullName evidence="4">glucose-1-phosphate adenylyltransferase</fullName>
        <ecNumber evidence="4">2.7.7.27</ecNumber>
    </recommendedName>
</protein>
<dbReference type="InterPro" id="IPR005836">
    <property type="entry name" value="ADP_Glu_pyroP_CS"/>
</dbReference>
<dbReference type="GO" id="GO:0005978">
    <property type="term" value="P:glycogen biosynthetic process"/>
    <property type="evidence" value="ECO:0007669"/>
    <property type="project" value="InterPro"/>
</dbReference>
<dbReference type="Gene3D" id="3.90.550.10">
    <property type="entry name" value="Spore Coat Polysaccharide Biosynthesis Protein SpsA, Chain A"/>
    <property type="match status" value="1"/>
</dbReference>
<keyword evidence="8" id="KW-0547">Nucleotide-binding</keyword>
<keyword evidence="13" id="KW-1185">Reference proteome</keyword>
<evidence type="ECO:0000313" key="13">
    <source>
        <dbReference type="Proteomes" id="UP000824469"/>
    </source>
</evidence>
<dbReference type="Proteomes" id="UP000824469">
    <property type="component" value="Unassembled WGS sequence"/>
</dbReference>
<dbReference type="EC" id="2.7.7.27" evidence="4"/>
<dbReference type="SUPFAM" id="SSF53448">
    <property type="entry name" value="Nucleotide-diphospho-sugar transferases"/>
    <property type="match status" value="1"/>
</dbReference>
<evidence type="ECO:0000256" key="9">
    <source>
        <dbReference type="ARBA" id="ARBA00022840"/>
    </source>
</evidence>
<reference evidence="12 13" key="1">
    <citation type="journal article" date="2021" name="Nat. Plants">
        <title>The Taxus genome provides insights into paclitaxel biosynthesis.</title>
        <authorList>
            <person name="Xiong X."/>
            <person name="Gou J."/>
            <person name="Liao Q."/>
            <person name="Li Y."/>
            <person name="Zhou Q."/>
            <person name="Bi G."/>
            <person name="Li C."/>
            <person name="Du R."/>
            <person name="Wang X."/>
            <person name="Sun T."/>
            <person name="Guo L."/>
            <person name="Liang H."/>
            <person name="Lu P."/>
            <person name="Wu Y."/>
            <person name="Zhang Z."/>
            <person name="Ro D.K."/>
            <person name="Shang Y."/>
            <person name="Huang S."/>
            <person name="Yan J."/>
        </authorList>
    </citation>
    <scope>NUCLEOTIDE SEQUENCE [LARGE SCALE GENOMIC DNA]</scope>
    <source>
        <strain evidence="12">Ta-2019</strain>
    </source>
</reference>
<name>A0AA38GE42_TAXCH</name>
<dbReference type="GO" id="GO:0019252">
    <property type="term" value="P:starch biosynthetic process"/>
    <property type="evidence" value="ECO:0007669"/>
    <property type="project" value="UniProtKB-KW"/>
</dbReference>
<evidence type="ECO:0000256" key="3">
    <source>
        <dbReference type="ARBA" id="ARBA00010443"/>
    </source>
</evidence>
<dbReference type="Pfam" id="PF00483">
    <property type="entry name" value="NTP_transferase"/>
    <property type="match status" value="1"/>
</dbReference>
<comment type="catalytic activity">
    <reaction evidence="1">
        <text>alpha-D-glucose 1-phosphate + ATP + H(+) = ADP-alpha-D-glucose + diphosphate</text>
        <dbReference type="Rhea" id="RHEA:12120"/>
        <dbReference type="ChEBI" id="CHEBI:15378"/>
        <dbReference type="ChEBI" id="CHEBI:30616"/>
        <dbReference type="ChEBI" id="CHEBI:33019"/>
        <dbReference type="ChEBI" id="CHEBI:57498"/>
        <dbReference type="ChEBI" id="CHEBI:58601"/>
        <dbReference type="EC" id="2.7.7.27"/>
    </reaction>
</comment>
<organism evidence="12 13">
    <name type="scientific">Taxus chinensis</name>
    <name type="common">Chinese yew</name>
    <name type="synonym">Taxus wallichiana var. chinensis</name>
    <dbReference type="NCBI Taxonomy" id="29808"/>
    <lineage>
        <taxon>Eukaryota</taxon>
        <taxon>Viridiplantae</taxon>
        <taxon>Streptophyta</taxon>
        <taxon>Embryophyta</taxon>
        <taxon>Tracheophyta</taxon>
        <taxon>Spermatophyta</taxon>
        <taxon>Pinopsida</taxon>
        <taxon>Pinidae</taxon>
        <taxon>Conifers II</taxon>
        <taxon>Cupressales</taxon>
        <taxon>Taxaceae</taxon>
        <taxon>Taxus</taxon>
    </lineage>
</organism>
<evidence type="ECO:0000256" key="2">
    <source>
        <dbReference type="ARBA" id="ARBA00004727"/>
    </source>
</evidence>
<dbReference type="InterPro" id="IPR011831">
    <property type="entry name" value="ADP-Glc_PPase"/>
</dbReference>
<evidence type="ECO:0000256" key="5">
    <source>
        <dbReference type="ARBA" id="ARBA00022533"/>
    </source>
</evidence>
<gene>
    <name evidence="12" type="ORF">KI387_021736</name>
</gene>
<evidence type="ECO:0000259" key="11">
    <source>
        <dbReference type="Pfam" id="PF00483"/>
    </source>
</evidence>
<dbReference type="InterPro" id="IPR029044">
    <property type="entry name" value="Nucleotide-diphossugar_trans"/>
</dbReference>
<dbReference type="EMBL" id="JAHRHJ020000004">
    <property type="protein sequence ID" value="KAH9319967.1"/>
    <property type="molecule type" value="Genomic_DNA"/>
</dbReference>
<feature type="non-terminal residue" evidence="12">
    <location>
        <position position="176"/>
    </location>
</feature>
<keyword evidence="9" id="KW-0067">ATP-binding</keyword>
<evidence type="ECO:0000256" key="7">
    <source>
        <dbReference type="ARBA" id="ARBA00022695"/>
    </source>
</evidence>
<dbReference type="GO" id="GO:0008878">
    <property type="term" value="F:glucose-1-phosphate adenylyltransferase activity"/>
    <property type="evidence" value="ECO:0007669"/>
    <property type="project" value="UniProtKB-EC"/>
</dbReference>
<dbReference type="PROSITE" id="PS00808">
    <property type="entry name" value="ADP_GLC_PYROPHOSPH_1"/>
    <property type="match status" value="1"/>
</dbReference>
<evidence type="ECO:0000256" key="4">
    <source>
        <dbReference type="ARBA" id="ARBA00012460"/>
    </source>
</evidence>
<evidence type="ECO:0000256" key="8">
    <source>
        <dbReference type="ARBA" id="ARBA00022741"/>
    </source>
</evidence>
<evidence type="ECO:0000313" key="12">
    <source>
        <dbReference type="EMBL" id="KAH9319967.1"/>
    </source>
</evidence>
<keyword evidence="6" id="KW-0808">Transferase</keyword>
<keyword evidence="5" id="KW-0021">Allosteric enzyme</keyword>
<dbReference type="PANTHER" id="PTHR43523:SF12">
    <property type="entry name" value="GLUCOSE-1-PHOSPHATE ADENYLYLTRANSFERASE LARGE SUBUNIT 1, CHLOROPLASTIC-RELATED"/>
    <property type="match status" value="1"/>
</dbReference>
<comment type="caution">
    <text evidence="12">The sequence shown here is derived from an EMBL/GenBank/DDBJ whole genome shotgun (WGS) entry which is preliminary data.</text>
</comment>
<sequence>MAQIASGGIFTSLNVQQGGMVLGGPCSSSSSAFYGEKLKLSSKKGILVGEIRVNGNGKRKKNTVGVVSAVITDISKDIMTLQVPKFETPRADPNTVCSVILGGGAGTRLFPLTRRRAKPAVPIGGCYRLIDVPMSNCINSGINKIFILTQFNSASLNRHLARTYSFGNGVNFGDGF</sequence>
<feature type="domain" description="Nucleotidyl transferase" evidence="11">
    <location>
        <begin position="98"/>
        <end position="167"/>
    </location>
</feature>
<comment type="pathway">
    <text evidence="2">Glycan biosynthesis; starch biosynthesis.</text>
</comment>
<accession>A0AA38GE42</accession>
<comment type="similarity">
    <text evidence="3">Belongs to the bacterial/plant glucose-1-phosphate adenylyltransferase family.</text>
</comment>
<evidence type="ECO:0000256" key="6">
    <source>
        <dbReference type="ARBA" id="ARBA00022679"/>
    </source>
</evidence>
<proteinExistence type="inferred from homology"/>
<keyword evidence="7" id="KW-0548">Nucleotidyltransferase</keyword>
<dbReference type="AlphaFoldDB" id="A0AA38GE42"/>
<dbReference type="GO" id="GO:0005524">
    <property type="term" value="F:ATP binding"/>
    <property type="evidence" value="ECO:0007669"/>
    <property type="project" value="UniProtKB-KW"/>
</dbReference>